<name>A0A1H7BGA9_9ACTN</name>
<evidence type="ECO:0000256" key="1">
    <source>
        <dbReference type="SAM" id="MobiDB-lite"/>
    </source>
</evidence>
<dbReference type="STRING" id="1144548.SAMN05443287_107252"/>
<feature type="domain" description="Galactose oxidase-like Early set" evidence="3">
    <location>
        <begin position="569"/>
        <end position="663"/>
    </location>
</feature>
<evidence type="ECO:0000313" key="5">
    <source>
        <dbReference type="EMBL" id="SEJ76548.1"/>
    </source>
</evidence>
<proteinExistence type="predicted"/>
<dbReference type="Proteomes" id="UP000198707">
    <property type="component" value="Unassembled WGS sequence"/>
</dbReference>
<dbReference type="InterPro" id="IPR049305">
    <property type="entry name" value="GlxA-like_b-barrel"/>
</dbReference>
<dbReference type="AlphaFoldDB" id="A0A1H7BGA9"/>
<dbReference type="RefSeq" id="WP_092381423.1">
    <property type="nucleotide sequence ID" value="NZ_BOPI01000031.1"/>
</dbReference>
<protein>
    <submittedName>
        <fullName evidence="5">Uncharacterized protein</fullName>
    </submittedName>
</protein>
<dbReference type="CDD" id="cd02851">
    <property type="entry name" value="E_set_GO_C"/>
    <property type="match status" value="1"/>
</dbReference>
<gene>
    <name evidence="5" type="ORF">SAMN05443287_107252</name>
</gene>
<organism evidence="5 6">
    <name type="scientific">Micromonospora phaseoli</name>
    <dbReference type="NCBI Taxonomy" id="1144548"/>
    <lineage>
        <taxon>Bacteria</taxon>
        <taxon>Bacillati</taxon>
        <taxon>Actinomycetota</taxon>
        <taxon>Actinomycetes</taxon>
        <taxon>Micromonosporales</taxon>
        <taxon>Micromonosporaceae</taxon>
        <taxon>Micromonospora</taxon>
    </lineage>
</organism>
<dbReference type="OrthoDB" id="2795102at2"/>
<dbReference type="GO" id="GO:0005975">
    <property type="term" value="P:carbohydrate metabolic process"/>
    <property type="evidence" value="ECO:0007669"/>
    <property type="project" value="UniProtKB-ARBA"/>
</dbReference>
<evidence type="ECO:0000313" key="6">
    <source>
        <dbReference type="Proteomes" id="UP000198707"/>
    </source>
</evidence>
<dbReference type="PANTHER" id="PTHR32208">
    <property type="entry name" value="SECRETED PROTEIN-RELATED"/>
    <property type="match status" value="1"/>
</dbReference>
<dbReference type="EMBL" id="FNYV01000007">
    <property type="protein sequence ID" value="SEJ76548.1"/>
    <property type="molecule type" value="Genomic_DNA"/>
</dbReference>
<evidence type="ECO:0000256" key="2">
    <source>
        <dbReference type="SAM" id="Phobius"/>
    </source>
</evidence>
<dbReference type="SUPFAM" id="SSF82171">
    <property type="entry name" value="DPP6 N-terminal domain-like"/>
    <property type="match status" value="1"/>
</dbReference>
<dbReference type="Pfam" id="PF09118">
    <property type="entry name" value="GO-like_E_set"/>
    <property type="match status" value="1"/>
</dbReference>
<keyword evidence="2" id="KW-0812">Transmembrane</keyword>
<dbReference type="Gene3D" id="2.60.40.10">
    <property type="entry name" value="Immunoglobulins"/>
    <property type="match status" value="1"/>
</dbReference>
<evidence type="ECO:0000259" key="3">
    <source>
        <dbReference type="Pfam" id="PF09118"/>
    </source>
</evidence>
<dbReference type="Pfam" id="PF21110">
    <property type="entry name" value="GlxA"/>
    <property type="match status" value="1"/>
</dbReference>
<dbReference type="PANTHER" id="PTHR32208:SF21">
    <property type="entry name" value="LOW QUALITY PROTEIN: ALDEHYDE OXIDASE GLOX-LIKE"/>
    <property type="match status" value="1"/>
</dbReference>
<feature type="region of interest" description="Disordered" evidence="1">
    <location>
        <begin position="447"/>
        <end position="466"/>
    </location>
</feature>
<keyword evidence="2" id="KW-1133">Transmembrane helix</keyword>
<feature type="transmembrane region" description="Helical" evidence="2">
    <location>
        <begin position="12"/>
        <end position="32"/>
    </location>
</feature>
<dbReference type="InterPro" id="IPR011043">
    <property type="entry name" value="Gal_Oxase/kelch_b-propeller"/>
</dbReference>
<dbReference type="SUPFAM" id="SSF81296">
    <property type="entry name" value="E set domains"/>
    <property type="match status" value="1"/>
</dbReference>
<sequence length="664" mass="73008">MKWPTGQSLRQRVVLPVVGVSILLTANVPPLYNFSSNWLHERKINSAEYQREHGFWQVLELPEDRRVNAIHAALLPTGKVLLVAGSGNVRDQFDAGTFRTLLFDPATNATEQVPTPVDVFCAGHAFLPDGNLLVAGGTQRYEVLEEDVERAGGTMVVKNESPNGSPRNFVKGTEFVAPDGRRYTAGHDFVVPPATKTVEEIEPGDTDHDPDHADPDHPAERVTVTASETAIWVDAAGFGDEYIVDRQTQYRLNALVGADAENIYGLADAITMEKQDYQGLADAYEFNPWTERYERVDDMFEKRWYPTLTGLPDGRVLTVSGLDGSGRILDGTQNEIYDPGTKSWTLRPDLKRYFPTYPSLFQTAASDVLFYSGSNAGYGPEEQGRDPGFWDLSDNSFTEVEGLRDTDQLETSMSAWVGPVQQQRIMVVGGGGVGESELSTDRIDIIDLDSPDPRFTPGPDLPENTRYPNLVQLPDDTTLITNGSSDYRGRSDSDNHTARIYHPESNTLAVAADPRVGRNYHAAALLLPDGRVLTVGSDPLFRDAKNSISGEFEQRLELYSPPYLFRGDRPEIGAVPSEVKRGQQITVTSPDADRIDKIRLIRPGAATHMLNNEQRSVAVEFTAGPQGLELKMPRKAGVLLSGPYLLFAVDSDGVPSVGVPVMVS</sequence>
<keyword evidence="6" id="KW-1185">Reference proteome</keyword>
<dbReference type="InterPro" id="IPR015202">
    <property type="entry name" value="GO-like_E_set"/>
</dbReference>
<reference evidence="6" key="1">
    <citation type="submission" date="2016-10" db="EMBL/GenBank/DDBJ databases">
        <authorList>
            <person name="Varghese N."/>
            <person name="Submissions S."/>
        </authorList>
    </citation>
    <scope>NUCLEOTIDE SEQUENCE [LARGE SCALE GENOMIC DNA]</scope>
    <source>
        <strain evidence="6">CGMCC 4.7038</strain>
    </source>
</reference>
<dbReference type="InterPro" id="IPR013783">
    <property type="entry name" value="Ig-like_fold"/>
</dbReference>
<dbReference type="Gene3D" id="2.130.10.80">
    <property type="entry name" value="Galactose oxidase/kelch, beta-propeller"/>
    <property type="match status" value="2"/>
</dbReference>
<dbReference type="InterPro" id="IPR014756">
    <property type="entry name" value="Ig_E-set"/>
</dbReference>
<keyword evidence="2" id="KW-0472">Membrane</keyword>
<evidence type="ECO:0000259" key="4">
    <source>
        <dbReference type="Pfam" id="PF21110"/>
    </source>
</evidence>
<feature type="domain" description="GlxA-like beta barrel" evidence="4">
    <location>
        <begin position="150"/>
        <end position="269"/>
    </location>
</feature>
<accession>A0A1H7BGA9</accession>
<dbReference type="SUPFAM" id="SSF50965">
    <property type="entry name" value="Galactose oxidase, central domain"/>
    <property type="match status" value="1"/>
</dbReference>
<dbReference type="InterPro" id="IPR037293">
    <property type="entry name" value="Gal_Oxidase_central_sf"/>
</dbReference>